<gene>
    <name evidence="2" type="ORF">LY90DRAFT_664809</name>
</gene>
<dbReference type="AlphaFoldDB" id="A0A1Y2F692"/>
<name>A0A1Y2F692_9FUNG</name>
<reference evidence="2 3" key="1">
    <citation type="submission" date="2016-08" db="EMBL/GenBank/DDBJ databases">
        <title>A Parts List for Fungal Cellulosomes Revealed by Comparative Genomics.</title>
        <authorList>
            <consortium name="DOE Joint Genome Institute"/>
            <person name="Haitjema C.H."/>
            <person name="Gilmore S.P."/>
            <person name="Henske J.K."/>
            <person name="Solomon K.V."/>
            <person name="De Groot R."/>
            <person name="Kuo A."/>
            <person name="Mondo S.J."/>
            <person name="Salamov A.A."/>
            <person name="Labutti K."/>
            <person name="Zhao Z."/>
            <person name="Chiniquy J."/>
            <person name="Barry K."/>
            <person name="Brewer H.M."/>
            <person name="Purvine S.O."/>
            <person name="Wright A.T."/>
            <person name="Boxma B."/>
            <person name="Van Alen T."/>
            <person name="Hackstein J.H."/>
            <person name="Baker S.E."/>
            <person name="Grigoriev I.V."/>
            <person name="O'Malley M.A."/>
        </authorList>
    </citation>
    <scope>NUCLEOTIDE SEQUENCE [LARGE SCALE GENOMIC DNA]</scope>
    <source>
        <strain evidence="2 3">G1</strain>
    </source>
</reference>
<evidence type="ECO:0000256" key="1">
    <source>
        <dbReference type="SAM" id="MobiDB-lite"/>
    </source>
</evidence>
<comment type="caution">
    <text evidence="2">The sequence shown here is derived from an EMBL/GenBank/DDBJ whole genome shotgun (WGS) entry which is preliminary data.</text>
</comment>
<proteinExistence type="predicted"/>
<dbReference type="Proteomes" id="UP000193920">
    <property type="component" value="Unassembled WGS sequence"/>
</dbReference>
<evidence type="ECO:0000313" key="3">
    <source>
        <dbReference type="Proteomes" id="UP000193920"/>
    </source>
</evidence>
<dbReference type="EMBL" id="MCOG01000015">
    <property type="protein sequence ID" value="ORY79187.1"/>
    <property type="molecule type" value="Genomic_DNA"/>
</dbReference>
<organism evidence="2 3">
    <name type="scientific">Neocallimastix californiae</name>
    <dbReference type="NCBI Taxonomy" id="1754190"/>
    <lineage>
        <taxon>Eukaryota</taxon>
        <taxon>Fungi</taxon>
        <taxon>Fungi incertae sedis</taxon>
        <taxon>Chytridiomycota</taxon>
        <taxon>Chytridiomycota incertae sedis</taxon>
        <taxon>Neocallimastigomycetes</taxon>
        <taxon>Neocallimastigales</taxon>
        <taxon>Neocallimastigaceae</taxon>
        <taxon>Neocallimastix</taxon>
    </lineage>
</organism>
<keyword evidence="3" id="KW-1185">Reference proteome</keyword>
<accession>A0A1Y2F692</accession>
<evidence type="ECO:0000313" key="2">
    <source>
        <dbReference type="EMBL" id="ORY79187.1"/>
    </source>
</evidence>
<feature type="compositionally biased region" description="Basic and acidic residues" evidence="1">
    <location>
        <begin position="155"/>
        <end position="176"/>
    </location>
</feature>
<sequence length="270" mass="31281">MQNSIILQNTLNAYFEKQRSFKALVKSVQRSLQSKEYKLYTCTFEEFIKSKWNISKAQAYRYLISAKVIDQLEEFEIQPCYERICRSLYNCAKTLNQMKLLWGSVLQTAGNRPDCINSSHVNKMWKKLCADKKYDKICHYEDEIMNRVERSLNKHSKDVKQKQLYNKDIKKNDTNPKSDSYQISYYPSPGLNIPKQPQTSQVLASPALQIMPPQTSQVLASPTLQIVQPQTTQILPSPTLQIVQPQATQVLPSPTLQIVQPQTTQVLYYY</sequence>
<protein>
    <submittedName>
        <fullName evidence="2">Uncharacterized protein</fullName>
    </submittedName>
</protein>
<dbReference type="OrthoDB" id="5595153at2759"/>
<feature type="region of interest" description="Disordered" evidence="1">
    <location>
        <begin position="155"/>
        <end position="181"/>
    </location>
</feature>
<dbReference type="STRING" id="1754190.A0A1Y2F692"/>